<keyword evidence="1" id="KW-1015">Disulfide bond</keyword>
<evidence type="ECO:0000259" key="3">
    <source>
        <dbReference type="PROSITE" id="PS50958"/>
    </source>
</evidence>
<reference evidence="4 5" key="1">
    <citation type="journal article" date="2021" name="Elife">
        <title>Chloroplast acquisition without the gene transfer in kleptoplastic sea slugs, Plakobranchus ocellatus.</title>
        <authorList>
            <person name="Maeda T."/>
            <person name="Takahashi S."/>
            <person name="Yoshida T."/>
            <person name="Shimamura S."/>
            <person name="Takaki Y."/>
            <person name="Nagai Y."/>
            <person name="Toyoda A."/>
            <person name="Suzuki Y."/>
            <person name="Arimoto A."/>
            <person name="Ishii H."/>
            <person name="Satoh N."/>
            <person name="Nishiyama T."/>
            <person name="Hasebe M."/>
            <person name="Maruyama T."/>
            <person name="Minagawa J."/>
            <person name="Obokata J."/>
            <person name="Shigenobu S."/>
        </authorList>
    </citation>
    <scope>NUCLEOTIDE SEQUENCE [LARGE SCALE GENOMIC DNA]</scope>
</reference>
<comment type="caution">
    <text evidence="4">The sequence shown here is derived from an EMBL/GenBank/DDBJ whole genome shotgun (WGS) entry which is preliminary data.</text>
</comment>
<keyword evidence="5" id="KW-1185">Reference proteome</keyword>
<name>A0AAV4DB93_9GAST</name>
<evidence type="ECO:0000313" key="5">
    <source>
        <dbReference type="Proteomes" id="UP000735302"/>
    </source>
</evidence>
<protein>
    <submittedName>
        <fullName evidence="4">Tubulointerstitial nephritis antigen-like</fullName>
    </submittedName>
</protein>
<dbReference type="SUPFAM" id="SSF90188">
    <property type="entry name" value="Somatomedin B domain"/>
    <property type="match status" value="1"/>
</dbReference>
<feature type="chain" id="PRO_5043797511" evidence="2">
    <location>
        <begin position="27"/>
        <end position="115"/>
    </location>
</feature>
<dbReference type="InterPro" id="IPR001212">
    <property type="entry name" value="Somatomedin_B_dom"/>
</dbReference>
<dbReference type="EMBL" id="BLXT01007695">
    <property type="protein sequence ID" value="GFO41478.1"/>
    <property type="molecule type" value="Genomic_DNA"/>
</dbReference>
<dbReference type="InterPro" id="IPR036024">
    <property type="entry name" value="Somatomedin_B-like_dom_sf"/>
</dbReference>
<dbReference type="PROSITE" id="PS50958">
    <property type="entry name" value="SMB_2"/>
    <property type="match status" value="1"/>
</dbReference>
<proteinExistence type="predicted"/>
<evidence type="ECO:0000256" key="1">
    <source>
        <dbReference type="ARBA" id="ARBA00023157"/>
    </source>
</evidence>
<feature type="domain" description="SMB" evidence="3">
    <location>
        <begin position="44"/>
        <end position="92"/>
    </location>
</feature>
<feature type="signal peptide" evidence="2">
    <location>
        <begin position="1"/>
        <end position="26"/>
    </location>
</feature>
<gene>
    <name evidence="4" type="ORF">PoB_006798300</name>
</gene>
<sequence length="115" mass="12744">MWCLKKSSVFPITLLLLVGCPQLSFALDWGDDLIGPWCAKRPPGQDCCIGRDDYCAVPIFTTMCYCDIFCNSTANDCCPDYLPHCLGLLRTTTPTPTTLPPPRTTRAVGEFRSSF</sequence>
<accession>A0AAV4DB93</accession>
<dbReference type="PROSITE" id="PS00524">
    <property type="entry name" value="SMB_1"/>
    <property type="match status" value="1"/>
</dbReference>
<dbReference type="PROSITE" id="PS51257">
    <property type="entry name" value="PROKAR_LIPOPROTEIN"/>
    <property type="match status" value="1"/>
</dbReference>
<dbReference type="Proteomes" id="UP000735302">
    <property type="component" value="Unassembled WGS sequence"/>
</dbReference>
<evidence type="ECO:0000256" key="2">
    <source>
        <dbReference type="SAM" id="SignalP"/>
    </source>
</evidence>
<keyword evidence="2" id="KW-0732">Signal</keyword>
<evidence type="ECO:0000313" key="4">
    <source>
        <dbReference type="EMBL" id="GFO41478.1"/>
    </source>
</evidence>
<dbReference type="AlphaFoldDB" id="A0AAV4DB93"/>
<organism evidence="4 5">
    <name type="scientific">Plakobranchus ocellatus</name>
    <dbReference type="NCBI Taxonomy" id="259542"/>
    <lineage>
        <taxon>Eukaryota</taxon>
        <taxon>Metazoa</taxon>
        <taxon>Spiralia</taxon>
        <taxon>Lophotrochozoa</taxon>
        <taxon>Mollusca</taxon>
        <taxon>Gastropoda</taxon>
        <taxon>Heterobranchia</taxon>
        <taxon>Euthyneura</taxon>
        <taxon>Panpulmonata</taxon>
        <taxon>Sacoglossa</taxon>
        <taxon>Placobranchoidea</taxon>
        <taxon>Plakobranchidae</taxon>
        <taxon>Plakobranchus</taxon>
    </lineage>
</organism>